<gene>
    <name evidence="2" type="ORF">SAMN04488096_101350</name>
</gene>
<dbReference type="Proteomes" id="UP000184225">
    <property type="component" value="Unassembled WGS sequence"/>
</dbReference>
<dbReference type="PANTHER" id="PTHR43179">
    <property type="entry name" value="RHAMNOSYLTRANSFERASE WBBL"/>
    <property type="match status" value="1"/>
</dbReference>
<dbReference type="AlphaFoldDB" id="A0A1M6AMR6"/>
<dbReference type="InterPro" id="IPR029044">
    <property type="entry name" value="Nucleotide-diphossugar_trans"/>
</dbReference>
<dbReference type="Pfam" id="PF00535">
    <property type="entry name" value="Glycos_transf_2"/>
    <property type="match status" value="1"/>
</dbReference>
<dbReference type="InterPro" id="IPR001173">
    <property type="entry name" value="Glyco_trans_2-like"/>
</dbReference>
<evidence type="ECO:0000259" key="1">
    <source>
        <dbReference type="Pfam" id="PF00535"/>
    </source>
</evidence>
<dbReference type="OrthoDB" id="9771846at2"/>
<proteinExistence type="predicted"/>
<dbReference type="SUPFAM" id="SSF53448">
    <property type="entry name" value="Nucleotide-diphospho-sugar transferases"/>
    <property type="match status" value="1"/>
</dbReference>
<name>A0A1M6AMR6_9FLAO</name>
<sequence>MLSVIIVTYNGMKWLAKCLASIPKEYNMVIVDNNSTDTTVQFIEQNYPQAKLFKEKENLGFGQANNKGISYALQQGAKYVYLLNQDAYLEADTIDKLVKVHQSQPSYGILSPIHINAEKTRLDAGFSLYVSYKHNPHFYSDFVLQKSKQEVYEVPFVNAAGWLVSREVLLNVGGFDPIFFHYGEDDNYTQRVRYHNFKVGVVSNSFMVHDREDRVLKKLRYGSEAYFKQREKELKVKYANINNPNVEEYNRRLAKTNKNYIQQLMFLKFKNAKKHKEMYRFLLRIKAEIENSLIKNKKLGSWYLNV</sequence>
<protein>
    <submittedName>
        <fullName evidence="2">Glycosyltransferase, GT2 family</fullName>
    </submittedName>
</protein>
<dbReference type="EMBL" id="FQYY01000001">
    <property type="protein sequence ID" value="SHI37790.1"/>
    <property type="molecule type" value="Genomic_DNA"/>
</dbReference>
<dbReference type="CDD" id="cd04186">
    <property type="entry name" value="GT_2_like_c"/>
    <property type="match status" value="1"/>
</dbReference>
<dbReference type="STRING" id="579105.SAMN04488096_101350"/>
<accession>A0A1M6AMR6</accession>
<dbReference type="GO" id="GO:0016740">
    <property type="term" value="F:transferase activity"/>
    <property type="evidence" value="ECO:0007669"/>
    <property type="project" value="UniProtKB-KW"/>
</dbReference>
<dbReference type="Gene3D" id="3.90.550.10">
    <property type="entry name" value="Spore Coat Polysaccharide Biosynthesis Protein SpsA, Chain A"/>
    <property type="match status" value="1"/>
</dbReference>
<dbReference type="PANTHER" id="PTHR43179:SF7">
    <property type="entry name" value="RHAMNOSYLTRANSFERASE WBBL"/>
    <property type="match status" value="1"/>
</dbReference>
<feature type="domain" description="Glycosyltransferase 2-like" evidence="1">
    <location>
        <begin position="3"/>
        <end position="169"/>
    </location>
</feature>
<keyword evidence="3" id="KW-1185">Reference proteome</keyword>
<evidence type="ECO:0000313" key="2">
    <source>
        <dbReference type="EMBL" id="SHI37790.1"/>
    </source>
</evidence>
<evidence type="ECO:0000313" key="3">
    <source>
        <dbReference type="Proteomes" id="UP000184225"/>
    </source>
</evidence>
<keyword evidence="2" id="KW-0808">Transferase</keyword>
<dbReference type="RefSeq" id="WP_073147605.1">
    <property type="nucleotide sequence ID" value="NZ_FQYY01000001.1"/>
</dbReference>
<organism evidence="2 3">
    <name type="scientific">Mesonia phycicola</name>
    <dbReference type="NCBI Taxonomy" id="579105"/>
    <lineage>
        <taxon>Bacteria</taxon>
        <taxon>Pseudomonadati</taxon>
        <taxon>Bacteroidota</taxon>
        <taxon>Flavobacteriia</taxon>
        <taxon>Flavobacteriales</taxon>
        <taxon>Flavobacteriaceae</taxon>
        <taxon>Mesonia</taxon>
    </lineage>
</organism>
<reference evidence="2 3" key="1">
    <citation type="submission" date="2016-11" db="EMBL/GenBank/DDBJ databases">
        <authorList>
            <person name="Jaros S."/>
            <person name="Januszkiewicz K."/>
            <person name="Wedrychowicz H."/>
        </authorList>
    </citation>
    <scope>NUCLEOTIDE SEQUENCE [LARGE SCALE GENOMIC DNA]</scope>
    <source>
        <strain evidence="2 3">DSM 21425</strain>
    </source>
</reference>